<proteinExistence type="predicted"/>
<evidence type="ECO:0000313" key="1">
    <source>
        <dbReference type="EMBL" id="KAF9993846.1"/>
    </source>
</evidence>
<organism evidence="1 2">
    <name type="scientific">Entomortierella chlamydospora</name>
    <dbReference type="NCBI Taxonomy" id="101097"/>
    <lineage>
        <taxon>Eukaryota</taxon>
        <taxon>Fungi</taxon>
        <taxon>Fungi incertae sedis</taxon>
        <taxon>Mucoromycota</taxon>
        <taxon>Mortierellomycotina</taxon>
        <taxon>Mortierellomycetes</taxon>
        <taxon>Mortierellales</taxon>
        <taxon>Mortierellaceae</taxon>
        <taxon>Entomortierella</taxon>
    </lineage>
</organism>
<comment type="caution">
    <text evidence="1">The sequence shown here is derived from an EMBL/GenBank/DDBJ whole genome shotgun (WGS) entry which is preliminary data.</text>
</comment>
<gene>
    <name evidence="1" type="ORF">BGZ80_008008</name>
</gene>
<keyword evidence="2" id="KW-1185">Reference proteome</keyword>
<sequence length="160" mass="17632">MIRNFFPSRTSDLSPEEALELVNKRLELARKEDDSAKKLNLINSAKSRLKDAENIFTSTEVKDPALSEGIAHAYHEHGRLLDALGHQGKAKKSHSKAEKWGYVGAIDRDIGSFHPLGKSDAVRRSLLPTAALSAAPIVTVAMYQDSSKADVTQRNNQDHT</sequence>
<protein>
    <submittedName>
        <fullName evidence="1">Uncharacterized protein</fullName>
    </submittedName>
</protein>
<reference evidence="1" key="1">
    <citation type="journal article" date="2020" name="Fungal Divers.">
        <title>Resolving the Mortierellaceae phylogeny through synthesis of multi-gene phylogenetics and phylogenomics.</title>
        <authorList>
            <person name="Vandepol N."/>
            <person name="Liber J."/>
            <person name="Desiro A."/>
            <person name="Na H."/>
            <person name="Kennedy M."/>
            <person name="Barry K."/>
            <person name="Grigoriev I.V."/>
            <person name="Miller A.N."/>
            <person name="O'Donnell K."/>
            <person name="Stajich J.E."/>
            <person name="Bonito G."/>
        </authorList>
    </citation>
    <scope>NUCLEOTIDE SEQUENCE</scope>
    <source>
        <strain evidence="1">NRRL 2769</strain>
    </source>
</reference>
<accession>A0A9P6MDS7</accession>
<dbReference type="AlphaFoldDB" id="A0A9P6MDS7"/>
<dbReference type="EMBL" id="JAAAID010004219">
    <property type="protein sequence ID" value="KAF9993846.1"/>
    <property type="molecule type" value="Genomic_DNA"/>
</dbReference>
<name>A0A9P6MDS7_9FUNG</name>
<evidence type="ECO:0000313" key="2">
    <source>
        <dbReference type="Proteomes" id="UP000703661"/>
    </source>
</evidence>
<dbReference type="Proteomes" id="UP000703661">
    <property type="component" value="Unassembled WGS sequence"/>
</dbReference>